<comment type="similarity">
    <text evidence="4 14">Belongs to the cytochrome P450 family.</text>
</comment>
<evidence type="ECO:0000313" key="17">
    <source>
        <dbReference type="Proteomes" id="UP000786811"/>
    </source>
</evidence>
<dbReference type="Proteomes" id="UP000786811">
    <property type="component" value="Unassembled WGS sequence"/>
</dbReference>
<dbReference type="GO" id="GO:0005789">
    <property type="term" value="C:endoplasmic reticulum membrane"/>
    <property type="evidence" value="ECO:0007669"/>
    <property type="project" value="UniProtKB-SubCell"/>
</dbReference>
<dbReference type="InterPro" id="IPR050476">
    <property type="entry name" value="Insect_CytP450_Detox"/>
</dbReference>
<keyword evidence="6 13" id="KW-0479">Metal-binding</keyword>
<dbReference type="PANTHER" id="PTHR24292:SF54">
    <property type="entry name" value="CYP9F3-RELATED"/>
    <property type="match status" value="1"/>
</dbReference>
<feature type="binding site" description="axial binding residue" evidence="13">
    <location>
        <position position="454"/>
    </location>
    <ligand>
        <name>heme</name>
        <dbReference type="ChEBI" id="CHEBI:30413"/>
    </ligand>
    <ligandPart>
        <name>Fe</name>
        <dbReference type="ChEBI" id="CHEBI:18248"/>
    </ligandPart>
</feature>
<protein>
    <submittedName>
        <fullName evidence="16">CYP6BC5</fullName>
    </submittedName>
</protein>
<dbReference type="FunFam" id="1.10.630.10:FF:000042">
    <property type="entry name" value="Cytochrome P450"/>
    <property type="match status" value="1"/>
</dbReference>
<comment type="subcellular location">
    <subcellularLocation>
        <location evidence="3">Endoplasmic reticulum membrane</location>
        <topology evidence="3">Peripheral membrane protein</topology>
    </subcellularLocation>
    <subcellularLocation>
        <location evidence="2">Microsome membrane</location>
        <topology evidence="2">Peripheral membrane protein</topology>
    </subcellularLocation>
</comment>
<dbReference type="Pfam" id="PF00067">
    <property type="entry name" value="p450"/>
    <property type="match status" value="1"/>
</dbReference>
<dbReference type="InterPro" id="IPR002401">
    <property type="entry name" value="Cyt_P450_E_grp-I"/>
</dbReference>
<evidence type="ECO:0000256" key="15">
    <source>
        <dbReference type="SAM" id="Phobius"/>
    </source>
</evidence>
<organism evidence="16 17">
    <name type="scientific">Cotesia congregata</name>
    <name type="common">Parasitoid wasp</name>
    <name type="synonym">Apanteles congregatus</name>
    <dbReference type="NCBI Taxonomy" id="51543"/>
    <lineage>
        <taxon>Eukaryota</taxon>
        <taxon>Metazoa</taxon>
        <taxon>Ecdysozoa</taxon>
        <taxon>Arthropoda</taxon>
        <taxon>Hexapoda</taxon>
        <taxon>Insecta</taxon>
        <taxon>Pterygota</taxon>
        <taxon>Neoptera</taxon>
        <taxon>Endopterygota</taxon>
        <taxon>Hymenoptera</taxon>
        <taxon>Apocrita</taxon>
        <taxon>Ichneumonoidea</taxon>
        <taxon>Braconidae</taxon>
        <taxon>Microgastrinae</taxon>
        <taxon>Cotesia</taxon>
    </lineage>
</organism>
<evidence type="ECO:0000256" key="1">
    <source>
        <dbReference type="ARBA" id="ARBA00001971"/>
    </source>
</evidence>
<dbReference type="PRINTS" id="PR00385">
    <property type="entry name" value="P450"/>
</dbReference>
<evidence type="ECO:0000256" key="11">
    <source>
        <dbReference type="ARBA" id="ARBA00023033"/>
    </source>
</evidence>
<dbReference type="GO" id="GO:0004497">
    <property type="term" value="F:monooxygenase activity"/>
    <property type="evidence" value="ECO:0007669"/>
    <property type="project" value="UniProtKB-KW"/>
</dbReference>
<keyword evidence="10 13" id="KW-0408">Iron</keyword>
<keyword evidence="5 13" id="KW-0349">Heme</keyword>
<evidence type="ECO:0000256" key="14">
    <source>
        <dbReference type="RuleBase" id="RU000461"/>
    </source>
</evidence>
<evidence type="ECO:0000256" key="7">
    <source>
        <dbReference type="ARBA" id="ARBA00022824"/>
    </source>
</evidence>
<dbReference type="PROSITE" id="PS00086">
    <property type="entry name" value="CYTOCHROME_P450"/>
    <property type="match status" value="1"/>
</dbReference>
<dbReference type="PRINTS" id="PR00463">
    <property type="entry name" value="EP450I"/>
</dbReference>
<evidence type="ECO:0000256" key="2">
    <source>
        <dbReference type="ARBA" id="ARBA00004174"/>
    </source>
</evidence>
<keyword evidence="17" id="KW-1185">Reference proteome</keyword>
<dbReference type="CDD" id="cd11056">
    <property type="entry name" value="CYP6-like"/>
    <property type="match status" value="1"/>
</dbReference>
<accession>A0A8J2H5Z2</accession>
<evidence type="ECO:0000313" key="16">
    <source>
        <dbReference type="EMBL" id="CAG5077576.1"/>
    </source>
</evidence>
<name>A0A8J2H5Z2_COTCN</name>
<proteinExistence type="inferred from homology"/>
<comment type="cofactor">
    <cofactor evidence="1 13">
        <name>heme</name>
        <dbReference type="ChEBI" id="CHEBI:30413"/>
    </cofactor>
</comment>
<dbReference type="InterPro" id="IPR036396">
    <property type="entry name" value="Cyt_P450_sf"/>
</dbReference>
<gene>
    <name evidence="16" type="ORF">HICCMSTLAB_LOCUS2504</name>
</gene>
<keyword evidence="15" id="KW-1133">Transmembrane helix</keyword>
<reference evidence="16" key="1">
    <citation type="submission" date="2021-04" db="EMBL/GenBank/DDBJ databases">
        <authorList>
            <person name="Chebbi M.A.C M."/>
        </authorList>
    </citation>
    <scope>NUCLEOTIDE SEQUENCE</scope>
</reference>
<dbReference type="AlphaFoldDB" id="A0A8J2H5Z2"/>
<dbReference type="EMBL" id="CAJNRD030001117">
    <property type="protein sequence ID" value="CAG5077576.1"/>
    <property type="molecule type" value="Genomic_DNA"/>
</dbReference>
<keyword evidence="7" id="KW-0256">Endoplasmic reticulum</keyword>
<dbReference type="GO" id="GO:0016705">
    <property type="term" value="F:oxidoreductase activity, acting on paired donors, with incorporation or reduction of molecular oxygen"/>
    <property type="evidence" value="ECO:0007669"/>
    <property type="project" value="InterPro"/>
</dbReference>
<dbReference type="SUPFAM" id="SSF48264">
    <property type="entry name" value="Cytochrome P450"/>
    <property type="match status" value="1"/>
</dbReference>
<dbReference type="InterPro" id="IPR001128">
    <property type="entry name" value="Cyt_P450"/>
</dbReference>
<keyword evidence="12 15" id="KW-0472">Membrane</keyword>
<evidence type="ECO:0000256" key="5">
    <source>
        <dbReference type="ARBA" id="ARBA00022617"/>
    </source>
</evidence>
<dbReference type="OrthoDB" id="2789670at2759"/>
<evidence type="ECO:0000256" key="12">
    <source>
        <dbReference type="ARBA" id="ARBA00023136"/>
    </source>
</evidence>
<evidence type="ECO:0000256" key="10">
    <source>
        <dbReference type="ARBA" id="ARBA00023004"/>
    </source>
</evidence>
<comment type="caution">
    <text evidence="16">The sequence shown here is derived from an EMBL/GenBank/DDBJ whole genome shotgun (WGS) entry which is preliminary data.</text>
</comment>
<evidence type="ECO:0000256" key="8">
    <source>
        <dbReference type="ARBA" id="ARBA00022848"/>
    </source>
</evidence>
<feature type="transmembrane region" description="Helical" evidence="15">
    <location>
        <begin position="6"/>
        <end position="30"/>
    </location>
</feature>
<dbReference type="GO" id="GO:0005506">
    <property type="term" value="F:iron ion binding"/>
    <property type="evidence" value="ECO:0007669"/>
    <property type="project" value="InterPro"/>
</dbReference>
<evidence type="ECO:0000256" key="4">
    <source>
        <dbReference type="ARBA" id="ARBA00010617"/>
    </source>
</evidence>
<dbReference type="Gene3D" id="1.10.630.10">
    <property type="entry name" value="Cytochrome P450"/>
    <property type="match status" value="1"/>
</dbReference>
<dbReference type="InterPro" id="IPR017972">
    <property type="entry name" value="Cyt_P450_CS"/>
</dbReference>
<sequence length="510" mass="59290">MIELFFIFNLLFNSYFISFVFLSLLFYLYLTSTFNYWSVRGISYKKPTIIVGNFFDSLLFRKSLPEVMEEMYNWFDSPFFGVFRVRTPILIIRDPELIKSVLVKDFKYFVNRGIPTNSQDPLSCHLFNLEGYKWRNLRSKLTPVFTAGKIKKMVILLQECSGIFEKLINEASISNAPVDVRELAVNFMIDVIGSCAFGIQINALTEKESEFHRAARKISKPGFKSQLWRMLRTSIPQVYKFLGTQITDPNVTKFFQDVVKQMVALRESDDSQQRRNDFMDLLVELKCKNQSNRHSDQDNIELDENMIAAQAYVFFVAGYETSSNTIAFCLYELGINIEIQKKVKAEIALVMQKHKELTYESIQKMTYLEKVILETLRKYPPGAMISRKCEETYEIPGTILRIPAGMRVMIPVYGIHHDPNYYPEPDKFNPDRFDDNNIQNSYTFLPFGEGPRGCIGMRFAMLSMKFGLISFLKNHRVELSDKTTNPIKFSVRSMVTTSENGLWLNIHRDN</sequence>
<evidence type="ECO:0000256" key="13">
    <source>
        <dbReference type="PIRSR" id="PIRSR602401-1"/>
    </source>
</evidence>
<keyword evidence="8" id="KW-0492">Microsome</keyword>
<evidence type="ECO:0000256" key="9">
    <source>
        <dbReference type="ARBA" id="ARBA00023002"/>
    </source>
</evidence>
<keyword evidence="9 14" id="KW-0560">Oxidoreductase</keyword>
<dbReference type="PANTHER" id="PTHR24292">
    <property type="entry name" value="CYTOCHROME P450"/>
    <property type="match status" value="1"/>
</dbReference>
<evidence type="ECO:0000256" key="3">
    <source>
        <dbReference type="ARBA" id="ARBA00004406"/>
    </source>
</evidence>
<evidence type="ECO:0000256" key="6">
    <source>
        <dbReference type="ARBA" id="ARBA00022723"/>
    </source>
</evidence>
<keyword evidence="15" id="KW-0812">Transmembrane</keyword>
<dbReference type="GO" id="GO:0020037">
    <property type="term" value="F:heme binding"/>
    <property type="evidence" value="ECO:0007669"/>
    <property type="project" value="InterPro"/>
</dbReference>
<keyword evidence="11 14" id="KW-0503">Monooxygenase</keyword>